<dbReference type="GO" id="GO:0005886">
    <property type="term" value="C:plasma membrane"/>
    <property type="evidence" value="ECO:0007669"/>
    <property type="project" value="UniProtKB-SubCell"/>
</dbReference>
<dbReference type="CDD" id="cd06261">
    <property type="entry name" value="TM_PBP2"/>
    <property type="match status" value="1"/>
</dbReference>
<dbReference type="InParanoid" id="F5Y968"/>
<dbReference type="eggNOG" id="COG1175">
    <property type="taxonomic scope" value="Bacteria"/>
</dbReference>
<dbReference type="RefSeq" id="WP_015712310.1">
    <property type="nucleotide sequence ID" value="NC_015577.1"/>
</dbReference>
<dbReference type="Gene3D" id="1.10.3720.10">
    <property type="entry name" value="MetI-like"/>
    <property type="match status" value="1"/>
</dbReference>
<dbReference type="InterPro" id="IPR051393">
    <property type="entry name" value="ABC_transporter_permease"/>
</dbReference>
<evidence type="ECO:0000313" key="9">
    <source>
        <dbReference type="EMBL" id="AEF82766.1"/>
    </source>
</evidence>
<dbReference type="GO" id="GO:0055085">
    <property type="term" value="P:transmembrane transport"/>
    <property type="evidence" value="ECO:0007669"/>
    <property type="project" value="InterPro"/>
</dbReference>
<feature type="transmembrane region" description="Helical" evidence="7">
    <location>
        <begin position="210"/>
        <end position="233"/>
    </location>
</feature>
<keyword evidence="5 7" id="KW-1133">Transmembrane helix</keyword>
<dbReference type="Proteomes" id="UP000009222">
    <property type="component" value="Chromosome"/>
</dbReference>
<dbReference type="Pfam" id="PF00528">
    <property type="entry name" value="BPD_transp_1"/>
    <property type="match status" value="1"/>
</dbReference>
<evidence type="ECO:0000256" key="1">
    <source>
        <dbReference type="ARBA" id="ARBA00004651"/>
    </source>
</evidence>
<dbReference type="PROSITE" id="PS50928">
    <property type="entry name" value="ABC_TM1"/>
    <property type="match status" value="1"/>
</dbReference>
<comment type="similarity">
    <text evidence="7">Belongs to the binding-protein-dependent transport system permease family.</text>
</comment>
<evidence type="ECO:0000256" key="7">
    <source>
        <dbReference type="RuleBase" id="RU363032"/>
    </source>
</evidence>
<feature type="transmembrane region" description="Helical" evidence="7">
    <location>
        <begin position="272"/>
        <end position="295"/>
    </location>
</feature>
<protein>
    <submittedName>
        <fullName evidence="9">ABC transporter, permease protein</fullName>
    </submittedName>
</protein>
<dbReference type="InterPro" id="IPR000515">
    <property type="entry name" value="MetI-like"/>
</dbReference>
<dbReference type="KEGG" id="taz:TREAZ_3252"/>
<evidence type="ECO:0000256" key="4">
    <source>
        <dbReference type="ARBA" id="ARBA00022692"/>
    </source>
</evidence>
<reference evidence="10" key="1">
    <citation type="submission" date="2009-12" db="EMBL/GenBank/DDBJ databases">
        <title>Complete sequence of Treponema azotonutricium strain ZAS-9.</title>
        <authorList>
            <person name="Tetu S.G."/>
            <person name="Matson E."/>
            <person name="Ren Q."/>
            <person name="Seshadri R."/>
            <person name="Elbourne L."/>
            <person name="Hassan K.A."/>
            <person name="Durkin A."/>
            <person name="Radune D."/>
            <person name="Mohamoud Y."/>
            <person name="Shay R."/>
            <person name="Jin S."/>
            <person name="Zhang X."/>
            <person name="Lucey K."/>
            <person name="Ballor N.R."/>
            <person name="Ottesen E."/>
            <person name="Rosenthal R."/>
            <person name="Allen A."/>
            <person name="Leadbetter J.R."/>
            <person name="Paulsen I.T."/>
        </authorList>
    </citation>
    <scope>NUCLEOTIDE SEQUENCE [LARGE SCALE GENOMIC DNA]</scope>
    <source>
        <strain evidence="10">ATCC BAA-888 / DSM 13862 / ZAS-9</strain>
    </source>
</reference>
<dbReference type="PANTHER" id="PTHR30193:SF37">
    <property type="entry name" value="INNER MEMBRANE ABC TRANSPORTER PERMEASE PROTEIN YCJO"/>
    <property type="match status" value="1"/>
</dbReference>
<gene>
    <name evidence="9" type="ordered locus">TREAZ_3252</name>
</gene>
<comment type="subcellular location">
    <subcellularLocation>
        <location evidence="1 7">Cell membrane</location>
        <topology evidence="1 7">Multi-pass membrane protein</topology>
    </subcellularLocation>
</comment>
<evidence type="ECO:0000256" key="2">
    <source>
        <dbReference type="ARBA" id="ARBA00022448"/>
    </source>
</evidence>
<feature type="domain" description="ABC transmembrane type-1" evidence="8">
    <location>
        <begin position="79"/>
        <end position="293"/>
    </location>
</feature>
<dbReference type="SUPFAM" id="SSF161098">
    <property type="entry name" value="MetI-like"/>
    <property type="match status" value="1"/>
</dbReference>
<dbReference type="STRING" id="545695.TREAZ_3252"/>
<keyword evidence="10" id="KW-1185">Reference proteome</keyword>
<dbReference type="HOGENOM" id="CLU_016047_0_0_12"/>
<keyword evidence="6 7" id="KW-0472">Membrane</keyword>
<keyword evidence="3" id="KW-1003">Cell membrane</keyword>
<dbReference type="PANTHER" id="PTHR30193">
    <property type="entry name" value="ABC TRANSPORTER PERMEASE PROTEIN"/>
    <property type="match status" value="1"/>
</dbReference>
<evidence type="ECO:0000313" key="10">
    <source>
        <dbReference type="Proteomes" id="UP000009222"/>
    </source>
</evidence>
<evidence type="ECO:0000259" key="8">
    <source>
        <dbReference type="PROSITE" id="PS50928"/>
    </source>
</evidence>
<accession>F5Y968</accession>
<keyword evidence="2 7" id="KW-0813">Transport</keyword>
<keyword evidence="4 7" id="KW-0812">Transmembrane</keyword>
<feature type="transmembrane region" description="Helical" evidence="7">
    <location>
        <begin position="21"/>
        <end position="41"/>
    </location>
</feature>
<evidence type="ECO:0000256" key="3">
    <source>
        <dbReference type="ARBA" id="ARBA00022475"/>
    </source>
</evidence>
<sequence length="301" mass="33315">MAGSKMVSLRSARQHSIRIAAAVFLLPALLFLIVYVAYPIVESFITSTMAWNGMGRKRVFTGAENWINLAKDINFWRAFGNNVKIMFLSLVFQVPFAMALATFLDVTERRGAVFKVVWFIPYLISSVAIGVLFKYTLDANYGVIASISKLFGGGGVDLLGNPRIALYTVIGVVCWQYIPFYMVLYLAAYGTIPVELYEAASIDGATRSQYFWRVSLPLLRPTIVSGMTLSIIGSLKYFDLIFVMTGGGPGVSTELMATYMYKLSFVRYNMGYGATVASGMFILITLVALIVISTLNRKTEL</sequence>
<name>F5Y968_LEAAZ</name>
<dbReference type="FunCoup" id="F5Y968">
    <property type="interactions" value="66"/>
</dbReference>
<feature type="transmembrane region" description="Helical" evidence="7">
    <location>
        <begin position="166"/>
        <end position="190"/>
    </location>
</feature>
<feature type="transmembrane region" description="Helical" evidence="7">
    <location>
        <begin position="85"/>
        <end position="104"/>
    </location>
</feature>
<reference evidence="9 10" key="2">
    <citation type="journal article" date="2011" name="ISME J.">
        <title>RNA-seq reveals cooperative metabolic interactions between two termite-gut spirochete species in co-culture.</title>
        <authorList>
            <person name="Rosenthal A.Z."/>
            <person name="Matson E.G."/>
            <person name="Eldar A."/>
            <person name="Leadbetter J.R."/>
        </authorList>
    </citation>
    <scope>NUCLEOTIDE SEQUENCE [LARGE SCALE GENOMIC DNA]</scope>
    <source>
        <strain evidence="10">ATCC BAA-888 / DSM 13862 / ZAS-9</strain>
    </source>
</reference>
<dbReference type="EMBL" id="CP001841">
    <property type="protein sequence ID" value="AEF82766.1"/>
    <property type="molecule type" value="Genomic_DNA"/>
</dbReference>
<evidence type="ECO:0000256" key="5">
    <source>
        <dbReference type="ARBA" id="ARBA00022989"/>
    </source>
</evidence>
<proteinExistence type="inferred from homology"/>
<evidence type="ECO:0000256" key="6">
    <source>
        <dbReference type="ARBA" id="ARBA00023136"/>
    </source>
</evidence>
<dbReference type="AlphaFoldDB" id="F5Y968"/>
<dbReference type="OrthoDB" id="42781at2"/>
<feature type="transmembrane region" description="Helical" evidence="7">
    <location>
        <begin position="116"/>
        <end position="133"/>
    </location>
</feature>
<organism evidence="9 10">
    <name type="scientific">Leadbettera azotonutricia (strain ATCC BAA-888 / DSM 13862 / ZAS-9)</name>
    <name type="common">Treponema azotonutricium</name>
    <dbReference type="NCBI Taxonomy" id="545695"/>
    <lineage>
        <taxon>Bacteria</taxon>
        <taxon>Pseudomonadati</taxon>
        <taxon>Spirochaetota</taxon>
        <taxon>Spirochaetia</taxon>
        <taxon>Spirochaetales</taxon>
        <taxon>Breznakiellaceae</taxon>
        <taxon>Leadbettera</taxon>
    </lineage>
</organism>
<dbReference type="InterPro" id="IPR035906">
    <property type="entry name" value="MetI-like_sf"/>
</dbReference>